<protein>
    <submittedName>
        <fullName evidence="2">Uncharacterized protein</fullName>
    </submittedName>
</protein>
<name>A0A1B6QKG4_SORBI</name>
<evidence type="ECO:0000313" key="3">
    <source>
        <dbReference type="Proteomes" id="UP000000768"/>
    </source>
</evidence>
<proteinExistence type="predicted"/>
<evidence type="ECO:0000256" key="1">
    <source>
        <dbReference type="SAM" id="Phobius"/>
    </source>
</evidence>
<reference evidence="3" key="2">
    <citation type="journal article" date="2018" name="Plant J.">
        <title>The Sorghum bicolor reference genome: improved assembly, gene annotations, a transcriptome atlas, and signatures of genome organization.</title>
        <authorList>
            <person name="McCormick R.F."/>
            <person name="Truong S.K."/>
            <person name="Sreedasyam A."/>
            <person name="Jenkins J."/>
            <person name="Shu S."/>
            <person name="Sims D."/>
            <person name="Kennedy M."/>
            <person name="Amirebrahimi M."/>
            <person name="Weers B.D."/>
            <person name="McKinley B."/>
            <person name="Mattison A."/>
            <person name="Morishige D.T."/>
            <person name="Grimwood J."/>
            <person name="Schmutz J."/>
            <person name="Mullet J.E."/>
        </authorList>
    </citation>
    <scope>NUCLEOTIDE SEQUENCE [LARGE SCALE GENOMIC DNA]</scope>
    <source>
        <strain evidence="3">cv. BTx623</strain>
    </source>
</reference>
<gene>
    <name evidence="2" type="ORF">SORBI_3001G228800</name>
</gene>
<dbReference type="InParanoid" id="A0A1B6QKG4"/>
<sequence length="69" mass="8409">MIFFVSVRWLLPWHVIMVSEPLFYGTVIELPIVCMVCWLKTTYRYYVFDVKNIVWLSRFLLLINSNFLM</sequence>
<keyword evidence="1" id="KW-0812">Transmembrane</keyword>
<dbReference type="EMBL" id="CM000760">
    <property type="protein sequence ID" value="KXG38406.1"/>
    <property type="molecule type" value="Genomic_DNA"/>
</dbReference>
<dbReference type="Gramene" id="KXG38406">
    <property type="protein sequence ID" value="KXG38406"/>
    <property type="gene ID" value="SORBI_3001G228800"/>
</dbReference>
<accession>A0A1B6QKG4</accession>
<keyword evidence="1" id="KW-0472">Membrane</keyword>
<evidence type="ECO:0000313" key="2">
    <source>
        <dbReference type="EMBL" id="KXG38406.1"/>
    </source>
</evidence>
<feature type="transmembrane region" description="Helical" evidence="1">
    <location>
        <begin position="22"/>
        <end position="39"/>
    </location>
</feature>
<keyword evidence="1" id="KW-1133">Transmembrane helix</keyword>
<keyword evidence="3" id="KW-1185">Reference proteome</keyword>
<reference evidence="2 3" key="1">
    <citation type="journal article" date="2009" name="Nature">
        <title>The Sorghum bicolor genome and the diversification of grasses.</title>
        <authorList>
            <person name="Paterson A.H."/>
            <person name="Bowers J.E."/>
            <person name="Bruggmann R."/>
            <person name="Dubchak I."/>
            <person name="Grimwood J."/>
            <person name="Gundlach H."/>
            <person name="Haberer G."/>
            <person name="Hellsten U."/>
            <person name="Mitros T."/>
            <person name="Poliakov A."/>
            <person name="Schmutz J."/>
            <person name="Spannagl M."/>
            <person name="Tang H."/>
            <person name="Wang X."/>
            <person name="Wicker T."/>
            <person name="Bharti A.K."/>
            <person name="Chapman J."/>
            <person name="Feltus F.A."/>
            <person name="Gowik U."/>
            <person name="Grigoriev I.V."/>
            <person name="Lyons E."/>
            <person name="Maher C.A."/>
            <person name="Martis M."/>
            <person name="Narechania A."/>
            <person name="Otillar R.P."/>
            <person name="Penning B.W."/>
            <person name="Salamov A.A."/>
            <person name="Wang Y."/>
            <person name="Zhang L."/>
            <person name="Carpita N.C."/>
            <person name="Freeling M."/>
            <person name="Gingle A.R."/>
            <person name="Hash C.T."/>
            <person name="Keller B."/>
            <person name="Klein P."/>
            <person name="Kresovich S."/>
            <person name="McCann M.C."/>
            <person name="Ming R."/>
            <person name="Peterson D.G."/>
            <person name="Mehboob-ur-Rahman"/>
            <person name="Ware D."/>
            <person name="Westhoff P."/>
            <person name="Mayer K.F."/>
            <person name="Messing J."/>
            <person name="Rokhsar D.S."/>
        </authorList>
    </citation>
    <scope>NUCLEOTIDE SEQUENCE [LARGE SCALE GENOMIC DNA]</scope>
    <source>
        <strain evidence="3">cv. BTx623</strain>
    </source>
</reference>
<organism evidence="2 3">
    <name type="scientific">Sorghum bicolor</name>
    <name type="common">Sorghum</name>
    <name type="synonym">Sorghum vulgare</name>
    <dbReference type="NCBI Taxonomy" id="4558"/>
    <lineage>
        <taxon>Eukaryota</taxon>
        <taxon>Viridiplantae</taxon>
        <taxon>Streptophyta</taxon>
        <taxon>Embryophyta</taxon>
        <taxon>Tracheophyta</taxon>
        <taxon>Spermatophyta</taxon>
        <taxon>Magnoliopsida</taxon>
        <taxon>Liliopsida</taxon>
        <taxon>Poales</taxon>
        <taxon>Poaceae</taxon>
        <taxon>PACMAD clade</taxon>
        <taxon>Panicoideae</taxon>
        <taxon>Andropogonodae</taxon>
        <taxon>Andropogoneae</taxon>
        <taxon>Sorghinae</taxon>
        <taxon>Sorghum</taxon>
    </lineage>
</organism>
<dbReference type="AlphaFoldDB" id="A0A1B6QKG4"/>
<dbReference type="Proteomes" id="UP000000768">
    <property type="component" value="Chromosome 1"/>
</dbReference>